<proteinExistence type="inferred from homology"/>
<dbReference type="InterPro" id="IPR000566">
    <property type="entry name" value="Lipocln_cytosolic_FA-bd_dom"/>
</dbReference>
<dbReference type="Pfam" id="PF00061">
    <property type="entry name" value="Lipocalin"/>
    <property type="match status" value="1"/>
</dbReference>
<reference evidence="5 6" key="1">
    <citation type="submission" date="2019-07" db="EMBL/GenBank/DDBJ databases">
        <title>Draft genome assembly of a fouling barnacle, Amphibalanus amphitrite (Darwin, 1854): The first reference genome for Thecostraca.</title>
        <authorList>
            <person name="Kim W."/>
        </authorList>
    </citation>
    <scope>NUCLEOTIDE SEQUENCE [LARGE SCALE GENOMIC DNA]</scope>
    <source>
        <strain evidence="5">SNU_AA5</strain>
        <tissue evidence="5">Soma without cirri and trophi</tissue>
    </source>
</reference>
<keyword evidence="6" id="KW-1185">Reference proteome</keyword>
<dbReference type="GO" id="GO:0008289">
    <property type="term" value="F:lipid binding"/>
    <property type="evidence" value="ECO:0007669"/>
    <property type="project" value="UniProtKB-KW"/>
</dbReference>
<dbReference type="EMBL" id="VIIS01000736">
    <property type="protein sequence ID" value="KAF0305654.1"/>
    <property type="molecule type" value="Genomic_DNA"/>
</dbReference>
<comment type="caution">
    <text evidence="5">The sequence shown here is derived from an EMBL/GenBank/DDBJ whole genome shotgun (WGS) entry which is preliminary data.</text>
</comment>
<evidence type="ECO:0000256" key="3">
    <source>
        <dbReference type="RuleBase" id="RU003696"/>
    </source>
</evidence>
<dbReference type="Gene3D" id="2.40.128.20">
    <property type="match status" value="1"/>
</dbReference>
<feature type="domain" description="Cytosolic fatty-acid binding proteins" evidence="4">
    <location>
        <begin position="6"/>
        <end position="23"/>
    </location>
</feature>
<keyword evidence="2" id="KW-0446">Lipid-binding</keyword>
<evidence type="ECO:0000256" key="2">
    <source>
        <dbReference type="ARBA" id="ARBA00023121"/>
    </source>
</evidence>
<dbReference type="PANTHER" id="PTHR11955">
    <property type="entry name" value="FATTY ACID BINDING PROTEIN"/>
    <property type="match status" value="1"/>
</dbReference>
<dbReference type="PRINTS" id="PR00178">
    <property type="entry name" value="FATTYACIDBP"/>
</dbReference>
<comment type="similarity">
    <text evidence="1 3">Belongs to the calycin superfamily. Fatty-acid binding protein (FABP) family.</text>
</comment>
<keyword evidence="3" id="KW-0813">Transport</keyword>
<name>A0A6A4WPJ2_AMPAM</name>
<dbReference type="CDD" id="cd00742">
    <property type="entry name" value="FABP"/>
    <property type="match status" value="1"/>
</dbReference>
<sequence length="131" mass="14612">MPDYNGVYKLVSSENFDEFLKAMGLNMLMRKAATSGTPTITVSVSGDHWKLKQDNKVRSNEMEFDIGVPREVKTLTGKTATSVVTKEGDTLLERRSGEGKQPEVVRHFTDSQLTVTMKLDGVTAVRVFQKQ</sequence>
<dbReference type="PROSITE" id="PS00214">
    <property type="entry name" value="FABP"/>
    <property type="match status" value="1"/>
</dbReference>
<evidence type="ECO:0000313" key="6">
    <source>
        <dbReference type="Proteomes" id="UP000440578"/>
    </source>
</evidence>
<dbReference type="InterPro" id="IPR012674">
    <property type="entry name" value="Calycin"/>
</dbReference>
<dbReference type="InterPro" id="IPR031259">
    <property type="entry name" value="ILBP"/>
</dbReference>
<dbReference type="SUPFAM" id="SSF50814">
    <property type="entry name" value="Lipocalins"/>
    <property type="match status" value="1"/>
</dbReference>
<organism evidence="5 6">
    <name type="scientific">Amphibalanus amphitrite</name>
    <name type="common">Striped barnacle</name>
    <name type="synonym">Balanus amphitrite</name>
    <dbReference type="NCBI Taxonomy" id="1232801"/>
    <lineage>
        <taxon>Eukaryota</taxon>
        <taxon>Metazoa</taxon>
        <taxon>Ecdysozoa</taxon>
        <taxon>Arthropoda</taxon>
        <taxon>Crustacea</taxon>
        <taxon>Multicrustacea</taxon>
        <taxon>Cirripedia</taxon>
        <taxon>Thoracica</taxon>
        <taxon>Thoracicalcarea</taxon>
        <taxon>Balanomorpha</taxon>
        <taxon>Balanoidea</taxon>
        <taxon>Balanidae</taxon>
        <taxon>Amphibalaninae</taxon>
        <taxon>Amphibalanus</taxon>
    </lineage>
</organism>
<evidence type="ECO:0000259" key="4">
    <source>
        <dbReference type="PROSITE" id="PS00214"/>
    </source>
</evidence>
<accession>A0A6A4WPJ2</accession>
<dbReference type="Proteomes" id="UP000440578">
    <property type="component" value="Unassembled WGS sequence"/>
</dbReference>
<dbReference type="OrthoDB" id="354351at2759"/>
<dbReference type="AlphaFoldDB" id="A0A6A4WPJ2"/>
<evidence type="ECO:0000256" key="1">
    <source>
        <dbReference type="ARBA" id="ARBA00008390"/>
    </source>
</evidence>
<dbReference type="InterPro" id="IPR000463">
    <property type="entry name" value="Fatty_acid-bd"/>
</dbReference>
<gene>
    <name evidence="5" type="primary">Crabp2</name>
    <name evidence="5" type="ORF">FJT64_002552</name>
</gene>
<protein>
    <submittedName>
        <fullName evidence="5">Cellular retinoic acid-binding protein 2</fullName>
    </submittedName>
</protein>
<evidence type="ECO:0000313" key="5">
    <source>
        <dbReference type="EMBL" id="KAF0305654.1"/>
    </source>
</evidence>